<dbReference type="InterPro" id="IPR036770">
    <property type="entry name" value="Ankyrin_rpt-contain_sf"/>
</dbReference>
<feature type="repeat" description="ANK" evidence="1">
    <location>
        <begin position="215"/>
        <end position="247"/>
    </location>
</feature>
<evidence type="ECO:0000313" key="3">
    <source>
        <dbReference type="Proteomes" id="UP001163105"/>
    </source>
</evidence>
<accession>A0AB34FKK5</accession>
<dbReference type="SMART" id="SM00248">
    <property type="entry name" value="ANK"/>
    <property type="match status" value="12"/>
</dbReference>
<dbReference type="AlphaFoldDB" id="A0AB34FKK5"/>
<dbReference type="SUPFAM" id="SSF48403">
    <property type="entry name" value="Ankyrin repeat"/>
    <property type="match status" value="2"/>
</dbReference>
<feature type="repeat" description="ANK" evidence="1">
    <location>
        <begin position="250"/>
        <end position="282"/>
    </location>
</feature>
<comment type="caution">
    <text evidence="2">The sequence shown here is derived from an EMBL/GenBank/DDBJ whole genome shotgun (WGS) entry which is preliminary data.</text>
</comment>
<dbReference type="Pfam" id="PF12796">
    <property type="entry name" value="Ank_2"/>
    <property type="match status" value="4"/>
</dbReference>
<keyword evidence="1" id="KW-0040">ANK repeat</keyword>
<dbReference type="PROSITE" id="PS50297">
    <property type="entry name" value="ANK_REP_REGION"/>
    <property type="match status" value="4"/>
</dbReference>
<dbReference type="EMBL" id="JAQHRD010000006">
    <property type="protein sequence ID" value="KAJ6439381.1"/>
    <property type="molecule type" value="Genomic_DNA"/>
</dbReference>
<dbReference type="Gene3D" id="1.25.40.20">
    <property type="entry name" value="Ankyrin repeat-containing domain"/>
    <property type="match status" value="3"/>
</dbReference>
<dbReference type="PANTHER" id="PTHR24133">
    <property type="entry name" value="ANKYRIN DOMAIN-CONTAINING"/>
    <property type="match status" value="1"/>
</dbReference>
<sequence>MSRNQKTTNLQTPQMSSDKPITPLLHLCPEITITIAGKLQSLGDIARLCRAHSGLRGVLAPYLYRRDIRDHHGSALFWAAAHGNVKAARKSLRYGAATFLEGAQPGGHETALMMAADAKSPEMVRLLLDHGAPAESRPVLDPCFQNVRSALQRAVNHGDLASAKMLIDAGARLSGVQTPRDPDPSCLRWALKRGHKAVAMLLIEKGAYLNVVTDAGKSMLHVAVSMESVAVATCLLKRGLDANKTGGSSSEDSLLMVAAKTGSKDMVELLLQYGANLQFRTRRATPLSRAIESGNAALIKHLVAEYTAYDTGTVPDDPLSWDEDHLFQWFANRRMRCDMAHTKIQNLLSLAAENGSTAIVSLLIARGASLGRHNCSGMTPLMMAARGARPKVISLLLEGGAQLETNDQVGRTALCLAVTSKGATEDVHESIQLLLKAGANPDIVPYRGNPLLSQVAYGTRLDIAKMLLAAGATVDLCNDQGRTSLSLAAQRGNVKVVRFLRRHGANPKSVCDEGKTPRDWALHRGKKILKVLK</sequence>
<dbReference type="InterPro" id="IPR002110">
    <property type="entry name" value="Ankyrin_rpt"/>
</dbReference>
<dbReference type="Pfam" id="PF13637">
    <property type="entry name" value="Ank_4"/>
    <property type="match status" value="1"/>
</dbReference>
<gene>
    <name evidence="2" type="ORF">O9K51_07266</name>
</gene>
<dbReference type="InterPro" id="IPR052391">
    <property type="entry name" value="E3_Ligase-Neurotoxin"/>
</dbReference>
<proteinExistence type="predicted"/>
<evidence type="ECO:0000256" key="1">
    <source>
        <dbReference type="PROSITE-ProRule" id="PRU00023"/>
    </source>
</evidence>
<feature type="repeat" description="ANK" evidence="1">
    <location>
        <begin position="107"/>
        <end position="139"/>
    </location>
</feature>
<dbReference type="PROSITE" id="PS50088">
    <property type="entry name" value="ANK_REPEAT"/>
    <property type="match status" value="5"/>
</dbReference>
<evidence type="ECO:0000313" key="2">
    <source>
        <dbReference type="EMBL" id="KAJ6439381.1"/>
    </source>
</evidence>
<feature type="repeat" description="ANK" evidence="1">
    <location>
        <begin position="376"/>
        <end position="408"/>
    </location>
</feature>
<name>A0AB34FKK5_9HYPO</name>
<organism evidence="2 3">
    <name type="scientific">Purpureocillium lavendulum</name>
    <dbReference type="NCBI Taxonomy" id="1247861"/>
    <lineage>
        <taxon>Eukaryota</taxon>
        <taxon>Fungi</taxon>
        <taxon>Dikarya</taxon>
        <taxon>Ascomycota</taxon>
        <taxon>Pezizomycotina</taxon>
        <taxon>Sordariomycetes</taxon>
        <taxon>Hypocreomycetidae</taxon>
        <taxon>Hypocreales</taxon>
        <taxon>Ophiocordycipitaceae</taxon>
        <taxon>Purpureocillium</taxon>
    </lineage>
</organism>
<dbReference type="PANTHER" id="PTHR24133:SF40">
    <property type="entry name" value="ANKYRIN REPEAT DOMAIN 44"/>
    <property type="match status" value="1"/>
</dbReference>
<feature type="repeat" description="ANK" evidence="1">
    <location>
        <begin position="480"/>
        <end position="512"/>
    </location>
</feature>
<reference evidence="2" key="1">
    <citation type="submission" date="2023-01" db="EMBL/GenBank/DDBJ databases">
        <title>The growth and conidiation of Purpureocillium lavendulum are regulated by nitrogen source and histone H3K14 acetylation.</title>
        <authorList>
            <person name="Tang P."/>
            <person name="Han J."/>
            <person name="Zhang C."/>
            <person name="Tang P."/>
            <person name="Qi F."/>
            <person name="Zhang K."/>
            <person name="Liang L."/>
        </authorList>
    </citation>
    <scope>NUCLEOTIDE SEQUENCE</scope>
    <source>
        <strain evidence="2">YMF1.00683</strain>
    </source>
</reference>
<protein>
    <submittedName>
        <fullName evidence="2">Ankyrin repeat protein</fullName>
    </submittedName>
</protein>
<dbReference type="Proteomes" id="UP001163105">
    <property type="component" value="Unassembled WGS sequence"/>
</dbReference>
<keyword evidence="3" id="KW-1185">Reference proteome</keyword>